<reference evidence="2 3" key="1">
    <citation type="journal article" date="2014" name="Genome Announc.">
        <title>Draft Genome Sequence of Advenella kashmirensis Strain W13003, a Polycyclic Aromatic Hydrocarbon-Degrading Bacterium.</title>
        <authorList>
            <person name="Wang X."/>
            <person name="Jin D."/>
            <person name="Zhou L."/>
            <person name="Wu L."/>
            <person name="An W."/>
            <person name="Zhao L."/>
        </authorList>
    </citation>
    <scope>NUCLEOTIDE SEQUENCE [LARGE SCALE GENOMIC DNA]</scope>
    <source>
        <strain evidence="2 3">W13003</strain>
    </source>
</reference>
<dbReference type="HOGENOM" id="CLU_409856_0_0_4"/>
<sequence length="674" mass="76382">MQVGTPLIAPDGYEILEKGISYYLLRSSRLTHQVLLLTFTPAPRLLAQLVMVDRDTFEHGLQEKLIMPTKATGLPPHLAGFEGFNFETVDMHRLNAKRSHRERVQERLLAIAPLLAREADILNSPSPEREINKYAENNGKNSQRLRTWFFTYLCFGRNIWSLMPTFFHNGQWDRLKRTEGKKFGRPSQVAGTQAGTRLTEALTQRIIRSYTKRAQPGHRFVSIYREAMVQDFEALVTTDERGRKRLISSGTIAIPSYDQYRYCVHKHIGIRQVQQSLYGDARYRRQYAQHQGAFARAVSNLYEKVEADGYYTADCPKGYVDGAQLNPLCVVRSVDTASGMRIGIGFAFGKEKSEAYNAMLFSAAISKKKFCSLFGIEIEEYQWPSIGLPLHYITDRGPGVKREPGADGTAPVGLVIREVTVSGSGQSKALVESAQRRRTKLEGPGSKLLSDLSASEMARREIRRLLAENQSANTSARLTPDMIRSNVTANPLGVWDYLDSRGRNNAQSMSFDEAVRRYLKRIDVRINRSGAYIKHQLFNSPALQKTGFLDRVGSASSQTVSAYILPFALRYIWLEIDGMLIEVKAQLPLRDDPEQLDRSYDELLQEDTQLKRMQAEQRIHSHAATAEQIAHHEHETGKKWRASRRVSTRRSQAKLARADARDAQTLLEGEAYYA</sequence>
<name>V8QV29_9BURK</name>
<feature type="region of interest" description="Disordered" evidence="1">
    <location>
        <begin position="624"/>
        <end position="659"/>
    </location>
</feature>
<dbReference type="EMBL" id="AYXT01000009">
    <property type="protein sequence ID" value="ETF03497.1"/>
    <property type="molecule type" value="Genomic_DNA"/>
</dbReference>
<organism evidence="2 3">
    <name type="scientific">Advenella kashmirensis W13003</name>
    <dbReference type="NCBI Taxonomy" id="1424334"/>
    <lineage>
        <taxon>Bacteria</taxon>
        <taxon>Pseudomonadati</taxon>
        <taxon>Pseudomonadota</taxon>
        <taxon>Betaproteobacteria</taxon>
        <taxon>Burkholderiales</taxon>
        <taxon>Alcaligenaceae</taxon>
    </lineage>
</organism>
<evidence type="ECO:0000313" key="2">
    <source>
        <dbReference type="EMBL" id="ETF03497.1"/>
    </source>
</evidence>
<feature type="compositionally biased region" description="Basic and acidic residues" evidence="1">
    <location>
        <begin position="629"/>
        <end position="638"/>
    </location>
</feature>
<dbReference type="eggNOG" id="COG2801">
    <property type="taxonomic scope" value="Bacteria"/>
</dbReference>
<protein>
    <recommendedName>
        <fullName evidence="4">Transposase</fullName>
    </recommendedName>
</protein>
<dbReference type="STRING" id="1424334.W822_09420"/>
<proteinExistence type="predicted"/>
<dbReference type="PATRIC" id="fig|1424334.3.peg.1891"/>
<dbReference type="Proteomes" id="UP000018733">
    <property type="component" value="Unassembled WGS sequence"/>
</dbReference>
<gene>
    <name evidence="2" type="ORF">W822_09420</name>
</gene>
<accession>V8QV29</accession>
<evidence type="ECO:0000313" key="3">
    <source>
        <dbReference type="Proteomes" id="UP000018733"/>
    </source>
</evidence>
<feature type="compositionally biased region" description="Basic residues" evidence="1">
    <location>
        <begin position="639"/>
        <end position="652"/>
    </location>
</feature>
<dbReference type="AlphaFoldDB" id="V8QV29"/>
<dbReference type="RefSeq" id="WP_024004857.1">
    <property type="nucleotide sequence ID" value="NZ_KI650979.1"/>
</dbReference>
<comment type="caution">
    <text evidence="2">The sequence shown here is derived from an EMBL/GenBank/DDBJ whole genome shotgun (WGS) entry which is preliminary data.</text>
</comment>
<evidence type="ECO:0000256" key="1">
    <source>
        <dbReference type="SAM" id="MobiDB-lite"/>
    </source>
</evidence>
<keyword evidence="3" id="KW-1185">Reference proteome</keyword>
<evidence type="ECO:0008006" key="4">
    <source>
        <dbReference type="Google" id="ProtNLM"/>
    </source>
</evidence>
<dbReference type="OrthoDB" id="501284at2"/>